<dbReference type="PROSITE" id="PS51257">
    <property type="entry name" value="PROKAR_LIPOPROTEIN"/>
    <property type="match status" value="1"/>
</dbReference>
<dbReference type="OrthoDB" id="1232588at2"/>
<evidence type="ECO:0008006" key="3">
    <source>
        <dbReference type="Google" id="ProtNLM"/>
    </source>
</evidence>
<dbReference type="Gene3D" id="2.60.40.3040">
    <property type="match status" value="1"/>
</dbReference>
<proteinExistence type="predicted"/>
<dbReference type="Gene3D" id="3.10.290.50">
    <property type="match status" value="1"/>
</dbReference>
<dbReference type="Gene3D" id="2.60.40.4280">
    <property type="match status" value="1"/>
</dbReference>
<dbReference type="EMBL" id="QWIU01000002">
    <property type="protein sequence ID" value="RNA62759.1"/>
    <property type="molecule type" value="Genomic_DNA"/>
</dbReference>
<gene>
    <name evidence="1" type="ORF">D1631_12840</name>
</gene>
<protein>
    <recommendedName>
        <fullName evidence="3">Lipoprotein</fullName>
    </recommendedName>
</protein>
<name>A0A3M7TJC4_9FLAO</name>
<evidence type="ECO:0000313" key="2">
    <source>
        <dbReference type="Proteomes" id="UP000278775"/>
    </source>
</evidence>
<organism evidence="1 2">
    <name type="scientific">Chryseobacterium nematophagum</name>
    <dbReference type="NCBI Taxonomy" id="2305228"/>
    <lineage>
        <taxon>Bacteria</taxon>
        <taxon>Pseudomonadati</taxon>
        <taxon>Bacteroidota</taxon>
        <taxon>Flavobacteriia</taxon>
        <taxon>Flavobacteriales</taxon>
        <taxon>Weeksellaceae</taxon>
        <taxon>Chryseobacterium group</taxon>
        <taxon>Chryseobacterium</taxon>
    </lineage>
</organism>
<dbReference type="Proteomes" id="UP000278775">
    <property type="component" value="Unassembled WGS sequence"/>
</dbReference>
<sequence>MIKTNYFVGCLSIALLLTACNRSEDMDNDNGVENSPKAESNLLVDAKAFDQFTKDNGLKLIASFPMKNDNAKRDSGGFTFSHIKEKMTSAQVIELGLNDEKIMSLVRGSAFHNENIDGVTINDYRTSGAYSEFNLAEKYGWWTYIETGNPTIKPVTSSEKDEVKVIMSGTEVMAGTSGNPNYEKSIEYTQESLVTKFVHNNVGLTTSTSFGMYGQGFNAEVELKSKNGSSTETKDIHKFIEKISYSIPANKKIAIYMIQMIKKSSIKYEVPVSVTGGIGLNYSKPIEGQGYFAVYPANTVYDRMKKKQTGSISQQLYSDVKVFVKELDPTEKAPDIKTVFDLKQ</sequence>
<evidence type="ECO:0000313" key="1">
    <source>
        <dbReference type="EMBL" id="RNA62759.1"/>
    </source>
</evidence>
<reference evidence="1 2" key="1">
    <citation type="submission" date="2018-08" db="EMBL/GenBank/DDBJ databases">
        <title>Chryseobacterium nematophagum: a novel matrix digesting pathogen of nematodes.</title>
        <authorList>
            <person name="Page A."/>
            <person name="Roberts M."/>
            <person name="Felix M.-A."/>
            <person name="Weir W."/>
        </authorList>
    </citation>
    <scope>NUCLEOTIDE SEQUENCE [LARGE SCALE GENOMIC DNA]</scope>
    <source>
        <strain evidence="1 2">JUb129</strain>
    </source>
</reference>
<accession>A0A3M7TJC4</accession>
<comment type="caution">
    <text evidence="1">The sequence shown here is derived from an EMBL/GenBank/DDBJ whole genome shotgun (WGS) entry which is preliminary data.</text>
</comment>
<dbReference type="AlphaFoldDB" id="A0A3M7TJC4"/>
<dbReference type="RefSeq" id="WP_122636801.1">
    <property type="nucleotide sequence ID" value="NZ_QWIU01000002.1"/>
</dbReference>